<dbReference type="Proteomes" id="UP001184150">
    <property type="component" value="Unassembled WGS sequence"/>
</dbReference>
<evidence type="ECO:0000313" key="1">
    <source>
        <dbReference type="EMBL" id="MDR6511478.1"/>
    </source>
</evidence>
<protein>
    <submittedName>
        <fullName evidence="1">Uncharacterized protein</fullName>
    </submittedName>
</protein>
<dbReference type="EMBL" id="JAVDRD010000005">
    <property type="protein sequence ID" value="MDR6511478.1"/>
    <property type="molecule type" value="Genomic_DNA"/>
</dbReference>
<evidence type="ECO:0000313" key="2">
    <source>
        <dbReference type="Proteomes" id="UP001184150"/>
    </source>
</evidence>
<keyword evidence="2" id="KW-1185">Reference proteome</keyword>
<sequence>MAKTAGLISAWTRDLDAMIEVNAHVRAYCGVCKKYQDIDIPALRERVGGSYSLLNRRCKCRLTPGCKGWNKFMYLHGVMRILADEETRRRWESDWMRK</sequence>
<organism evidence="1 2">
    <name type="scientific">Novosphingobium capsulatum</name>
    <dbReference type="NCBI Taxonomy" id="13688"/>
    <lineage>
        <taxon>Bacteria</taxon>
        <taxon>Pseudomonadati</taxon>
        <taxon>Pseudomonadota</taxon>
        <taxon>Alphaproteobacteria</taxon>
        <taxon>Sphingomonadales</taxon>
        <taxon>Sphingomonadaceae</taxon>
        <taxon>Novosphingobium</taxon>
    </lineage>
</organism>
<comment type="caution">
    <text evidence="1">The sequence shown here is derived from an EMBL/GenBank/DDBJ whole genome shotgun (WGS) entry which is preliminary data.</text>
</comment>
<reference evidence="1 2" key="1">
    <citation type="submission" date="2023-07" db="EMBL/GenBank/DDBJ databases">
        <title>Sorghum-associated microbial communities from plants grown in Nebraska, USA.</title>
        <authorList>
            <person name="Schachtman D."/>
        </authorList>
    </citation>
    <scope>NUCLEOTIDE SEQUENCE [LARGE SCALE GENOMIC DNA]</scope>
    <source>
        <strain evidence="1 2">DS1027</strain>
    </source>
</reference>
<accession>A0ABU1MMC5</accession>
<name>A0ABU1MMC5_9SPHN</name>
<proteinExistence type="predicted"/>
<gene>
    <name evidence="1" type="ORF">J2792_002350</name>
</gene>